<proteinExistence type="predicted"/>
<organism evidence="1 2">
    <name type="scientific">Curtobacterium aetherium</name>
    <dbReference type="NCBI Taxonomy" id="2841594"/>
    <lineage>
        <taxon>Bacteria</taxon>
        <taxon>Bacillati</taxon>
        <taxon>Actinomycetota</taxon>
        <taxon>Actinomycetes</taxon>
        <taxon>Micrococcales</taxon>
        <taxon>Microbacteriaceae</taxon>
        <taxon>Curtobacterium</taxon>
    </lineage>
</organism>
<keyword evidence="2" id="KW-1185">Reference proteome</keyword>
<reference evidence="1" key="1">
    <citation type="submission" date="2021-06" db="EMBL/GenBank/DDBJ databases">
        <authorList>
            <person name="Ellington A.J."/>
            <person name="Bryan N.C."/>
            <person name="Christner B.C."/>
            <person name="Reisch C.R."/>
        </authorList>
    </citation>
    <scope>NUCLEOTIDE SEQUENCE</scope>
    <source>
        <strain evidence="1">L6-1</strain>
    </source>
</reference>
<dbReference type="Proteomes" id="UP000681794">
    <property type="component" value="Chromosome"/>
</dbReference>
<name>A0ACD1E4G5_9MICO</name>
<protein>
    <submittedName>
        <fullName evidence="1">LysM domain-containing protein</fullName>
    </submittedName>
</protein>
<sequence length="322" mass="33011">MHQGNSTTRRAAGLRAARLRAARLIGAAVLAGVLATTASGCSFLRGPDELPAPSRSAASDDGSATPDADPSASAEARRIAESASPRTPTPVPTEAAAPDPTVSPIAVGTVMSEADVVTPKGSVRFHYRVVVGDDGYPTVQWSSFASTLPVPVGATFLETPPSVGDGLSWHGVGDTRLGGGPGAAAPAATDMDPGRVDPSWLGAVVVYSAAESAGPDLPVELGPDKVLAVQPVRWSVPARTTNVHPVDGGARPNATGTTSDDGSADGSPTAYRIASEDLIGAVADRLGLSVKDLVWLNPDVTVYGDQQYLYEDTVLNLDPFRR</sequence>
<dbReference type="EMBL" id="CP076544">
    <property type="protein sequence ID" value="QWS33761.1"/>
    <property type="molecule type" value="Genomic_DNA"/>
</dbReference>
<evidence type="ECO:0000313" key="2">
    <source>
        <dbReference type="Proteomes" id="UP000681794"/>
    </source>
</evidence>
<accession>A0ACD1E4G5</accession>
<evidence type="ECO:0000313" key="1">
    <source>
        <dbReference type="EMBL" id="QWS33761.1"/>
    </source>
</evidence>
<gene>
    <name evidence="1" type="ORF">KM842_00605</name>
</gene>